<evidence type="ECO:0000259" key="2">
    <source>
        <dbReference type="PROSITE" id="PS51352"/>
    </source>
</evidence>
<proteinExistence type="predicted"/>
<comment type="caution">
    <text evidence="3">The sequence shown here is derived from an EMBL/GenBank/DDBJ whole genome shotgun (WGS) entry which is preliminary data.</text>
</comment>
<accession>A0ABW3WFK6</accession>
<keyword evidence="4" id="KW-1185">Reference proteome</keyword>
<organism evidence="3 4">
    <name type="scientific">Thauera mechernichensis</name>
    <dbReference type="NCBI Taxonomy" id="82788"/>
    <lineage>
        <taxon>Bacteria</taxon>
        <taxon>Pseudomonadati</taxon>
        <taxon>Pseudomonadota</taxon>
        <taxon>Betaproteobacteria</taxon>
        <taxon>Rhodocyclales</taxon>
        <taxon>Zoogloeaceae</taxon>
        <taxon>Thauera</taxon>
    </lineage>
</organism>
<name>A0ABW3WFK6_9RHOO</name>
<feature type="chain" id="PRO_5045379273" description="Thioredoxin domain-containing protein" evidence="1">
    <location>
        <begin position="24"/>
        <end position="163"/>
    </location>
</feature>
<dbReference type="InterPro" id="IPR036249">
    <property type="entry name" value="Thioredoxin-like_sf"/>
</dbReference>
<gene>
    <name evidence="3" type="ORF">ACFQ4M_14510</name>
</gene>
<dbReference type="InterPro" id="IPR013766">
    <property type="entry name" value="Thioredoxin_domain"/>
</dbReference>
<dbReference type="RefSeq" id="WP_277831999.1">
    <property type="nucleotide sequence ID" value="NZ_JARQZE010000004.1"/>
</dbReference>
<sequence length="163" mass="17353">MKTIRILFALLLCGGAVTGAAVAADTAQGFTRLDAAAARELVAPATHRVPTIIALWSAECVHCKKNLALFAAMSRAAAGPRLVTIAVEPDDPQLGEILDRFGVLGERFAYGDEAPERLAFAIDPDWRGELPRTLFFDGRGGLKAVSGIVDEARTRALLGLDRP</sequence>
<feature type="domain" description="Thioredoxin" evidence="2">
    <location>
        <begin position="21"/>
        <end position="154"/>
    </location>
</feature>
<dbReference type="Proteomes" id="UP001597158">
    <property type="component" value="Unassembled WGS sequence"/>
</dbReference>
<feature type="signal peptide" evidence="1">
    <location>
        <begin position="1"/>
        <end position="23"/>
    </location>
</feature>
<dbReference type="PROSITE" id="PS51352">
    <property type="entry name" value="THIOREDOXIN_2"/>
    <property type="match status" value="1"/>
</dbReference>
<evidence type="ECO:0000313" key="4">
    <source>
        <dbReference type="Proteomes" id="UP001597158"/>
    </source>
</evidence>
<dbReference type="SUPFAM" id="SSF52833">
    <property type="entry name" value="Thioredoxin-like"/>
    <property type="match status" value="1"/>
</dbReference>
<keyword evidence="1" id="KW-0732">Signal</keyword>
<reference evidence="4" key="1">
    <citation type="journal article" date="2019" name="Int. J. Syst. Evol. Microbiol.">
        <title>The Global Catalogue of Microorganisms (GCM) 10K type strain sequencing project: providing services to taxonomists for standard genome sequencing and annotation.</title>
        <authorList>
            <consortium name="The Broad Institute Genomics Platform"/>
            <consortium name="The Broad Institute Genome Sequencing Center for Infectious Disease"/>
            <person name="Wu L."/>
            <person name="Ma J."/>
        </authorList>
    </citation>
    <scope>NUCLEOTIDE SEQUENCE [LARGE SCALE GENOMIC DNA]</scope>
    <source>
        <strain evidence="4">CCUG 48884</strain>
    </source>
</reference>
<dbReference type="EMBL" id="JBHTMC010000026">
    <property type="protein sequence ID" value="MFD1264791.1"/>
    <property type="molecule type" value="Genomic_DNA"/>
</dbReference>
<evidence type="ECO:0000256" key="1">
    <source>
        <dbReference type="SAM" id="SignalP"/>
    </source>
</evidence>
<evidence type="ECO:0000313" key="3">
    <source>
        <dbReference type="EMBL" id="MFD1264791.1"/>
    </source>
</evidence>
<protein>
    <recommendedName>
        <fullName evidence="2">Thioredoxin domain-containing protein</fullName>
    </recommendedName>
</protein>